<keyword evidence="5" id="KW-0744">Spermatogenesis</keyword>
<keyword evidence="7" id="KW-0175">Coiled coil</keyword>
<evidence type="ECO:0000256" key="8">
    <source>
        <dbReference type="ARBA" id="ARBA00023117"/>
    </source>
</evidence>
<evidence type="ECO:0000259" key="18">
    <source>
        <dbReference type="PROSITE" id="PS51525"/>
    </source>
</evidence>
<evidence type="ECO:0000256" key="16">
    <source>
        <dbReference type="SAM" id="MobiDB-lite"/>
    </source>
</evidence>
<feature type="compositionally biased region" description="Basic and acidic residues" evidence="16">
    <location>
        <begin position="941"/>
        <end position="950"/>
    </location>
</feature>
<evidence type="ECO:0000256" key="13">
    <source>
        <dbReference type="ARBA" id="ARBA00040033"/>
    </source>
</evidence>
<feature type="region of interest" description="Disordered" evidence="16">
    <location>
        <begin position="234"/>
        <end position="277"/>
    </location>
</feature>
<protein>
    <recommendedName>
        <fullName evidence="13">Bromodomain testis-specific protein</fullName>
    </recommendedName>
</protein>
<dbReference type="SUPFAM" id="SSF47370">
    <property type="entry name" value="Bromodomain"/>
    <property type="match status" value="2"/>
</dbReference>
<feature type="domain" description="NET" evidence="18">
    <location>
        <begin position="510"/>
        <end position="592"/>
    </location>
</feature>
<dbReference type="PROSITE" id="PS00633">
    <property type="entry name" value="BROMODOMAIN_1"/>
    <property type="match status" value="2"/>
</dbReference>
<keyword evidence="6" id="KW-0805">Transcription regulation</keyword>
<feature type="compositionally biased region" description="Basic and acidic residues" evidence="16">
    <location>
        <begin position="836"/>
        <end position="847"/>
    </location>
</feature>
<dbReference type="Pfam" id="PF00439">
    <property type="entry name" value="Bromodomain"/>
    <property type="match status" value="2"/>
</dbReference>
<dbReference type="Gene3D" id="1.20.920.10">
    <property type="entry name" value="Bromodomain-like"/>
    <property type="match status" value="2"/>
</dbReference>
<dbReference type="InterPro" id="IPR001487">
    <property type="entry name" value="Bromodomain"/>
</dbReference>
<feature type="compositionally biased region" description="Low complexity" evidence="16">
    <location>
        <begin position="645"/>
        <end position="672"/>
    </location>
</feature>
<evidence type="ECO:0000256" key="3">
    <source>
        <dbReference type="ARBA" id="ARBA00022782"/>
    </source>
</evidence>
<evidence type="ECO:0000256" key="15">
    <source>
        <dbReference type="PROSITE-ProRule" id="PRU00035"/>
    </source>
</evidence>
<dbReference type="PRINTS" id="PR00503">
    <property type="entry name" value="BROMODOMAIN"/>
</dbReference>
<dbReference type="PANTHER" id="PTHR22880">
    <property type="entry name" value="FALZ-RELATED BROMODOMAIN-CONTAINING PROTEINS"/>
    <property type="match status" value="1"/>
</dbReference>
<feature type="compositionally biased region" description="Basic residues" evidence="16">
    <location>
        <begin position="456"/>
        <end position="501"/>
    </location>
</feature>
<dbReference type="RefSeq" id="XP_015275666.1">
    <property type="nucleotide sequence ID" value="XM_015420180.1"/>
</dbReference>
<evidence type="ECO:0000256" key="5">
    <source>
        <dbReference type="ARBA" id="ARBA00022871"/>
    </source>
</evidence>
<feature type="compositionally biased region" description="Polar residues" evidence="16">
    <location>
        <begin position="860"/>
        <end position="870"/>
    </location>
</feature>
<keyword evidence="12" id="KW-0469">Meiosis</keyword>
<evidence type="ECO:0000256" key="7">
    <source>
        <dbReference type="ARBA" id="ARBA00023054"/>
    </source>
</evidence>
<feature type="region of interest" description="Disordered" evidence="16">
    <location>
        <begin position="834"/>
        <end position="872"/>
    </location>
</feature>
<keyword evidence="3" id="KW-0221">Differentiation</keyword>
<feature type="compositionally biased region" description="Low complexity" evidence="16">
    <location>
        <begin position="234"/>
        <end position="244"/>
    </location>
</feature>
<dbReference type="InterPro" id="IPR043508">
    <property type="entry name" value="Bromo_Brdt_I"/>
</dbReference>
<gene>
    <name evidence="20" type="primary">BRDT</name>
</gene>
<evidence type="ECO:0000256" key="4">
    <source>
        <dbReference type="ARBA" id="ARBA00022853"/>
    </source>
</evidence>
<evidence type="ECO:0000256" key="12">
    <source>
        <dbReference type="ARBA" id="ARBA00023254"/>
    </source>
</evidence>
<evidence type="ECO:0000256" key="6">
    <source>
        <dbReference type="ARBA" id="ARBA00023015"/>
    </source>
</evidence>
<feature type="compositionally biased region" description="Polar residues" evidence="16">
    <location>
        <begin position="970"/>
        <end position="994"/>
    </location>
</feature>
<evidence type="ECO:0000313" key="20">
    <source>
        <dbReference type="RefSeq" id="XP_015275666.1"/>
    </source>
</evidence>
<dbReference type="PROSITE" id="PS50014">
    <property type="entry name" value="BROMODOMAIN_2"/>
    <property type="match status" value="2"/>
</dbReference>
<dbReference type="InterPro" id="IPR050935">
    <property type="entry name" value="Bromo_chromatin_reader"/>
</dbReference>
<organism evidence="19 20">
    <name type="scientific">Gekko japonicus</name>
    <name type="common">Schlegel's Japanese gecko</name>
    <dbReference type="NCBI Taxonomy" id="146911"/>
    <lineage>
        <taxon>Eukaryota</taxon>
        <taxon>Metazoa</taxon>
        <taxon>Chordata</taxon>
        <taxon>Craniata</taxon>
        <taxon>Vertebrata</taxon>
        <taxon>Euteleostomi</taxon>
        <taxon>Lepidosauria</taxon>
        <taxon>Squamata</taxon>
        <taxon>Bifurcata</taxon>
        <taxon>Gekkota</taxon>
        <taxon>Gekkonidae</taxon>
        <taxon>Gekkoninae</taxon>
        <taxon>Gekko</taxon>
    </lineage>
</organism>
<dbReference type="GeneID" id="107117978"/>
<reference evidence="20" key="1">
    <citation type="submission" date="2025-08" db="UniProtKB">
        <authorList>
            <consortium name="RefSeq"/>
        </authorList>
    </citation>
    <scope>IDENTIFICATION</scope>
</reference>
<dbReference type="CDD" id="cd05498">
    <property type="entry name" value="Bromo_Brdt_II_like"/>
    <property type="match status" value="1"/>
</dbReference>
<accession>A0ABM1KPM9</accession>
<feature type="region of interest" description="Disordered" evidence="16">
    <location>
        <begin position="175"/>
        <end position="216"/>
    </location>
</feature>
<evidence type="ECO:0000256" key="11">
    <source>
        <dbReference type="ARBA" id="ARBA00023242"/>
    </source>
</evidence>
<evidence type="ECO:0000256" key="2">
    <source>
        <dbReference type="ARBA" id="ARBA00022737"/>
    </source>
</evidence>
<evidence type="ECO:0000313" key="19">
    <source>
        <dbReference type="Proteomes" id="UP000694871"/>
    </source>
</evidence>
<evidence type="ECO:0000256" key="10">
    <source>
        <dbReference type="ARBA" id="ARBA00023163"/>
    </source>
</evidence>
<dbReference type="Gene3D" id="1.20.1270.220">
    <property type="match status" value="1"/>
</dbReference>
<dbReference type="InterPro" id="IPR038336">
    <property type="entry name" value="NET_sf"/>
</dbReference>
<evidence type="ECO:0000259" key="17">
    <source>
        <dbReference type="PROSITE" id="PS50014"/>
    </source>
</evidence>
<evidence type="ECO:0000256" key="1">
    <source>
        <dbReference type="ARBA" id="ARBA00004123"/>
    </source>
</evidence>
<feature type="region of interest" description="Disordered" evidence="16">
    <location>
        <begin position="450"/>
        <end position="519"/>
    </location>
</feature>
<feature type="region of interest" description="Disordered" evidence="16">
    <location>
        <begin position="408"/>
        <end position="431"/>
    </location>
</feature>
<proteinExistence type="inferred from homology"/>
<feature type="domain" description="Bromo" evidence="17">
    <location>
        <begin position="301"/>
        <end position="373"/>
    </location>
</feature>
<feature type="compositionally biased region" description="Basic and acidic residues" evidence="16">
    <location>
        <begin position="957"/>
        <end position="969"/>
    </location>
</feature>
<feature type="compositionally biased region" description="Basic and acidic residues" evidence="16">
    <location>
        <begin position="677"/>
        <end position="688"/>
    </location>
</feature>
<feature type="domain" description="Bromo" evidence="17">
    <location>
        <begin position="44"/>
        <end position="116"/>
    </location>
</feature>
<keyword evidence="19" id="KW-1185">Reference proteome</keyword>
<name>A0ABM1KPM9_GEKJA</name>
<dbReference type="SMART" id="SM00297">
    <property type="entry name" value="BROMO"/>
    <property type="match status" value="2"/>
</dbReference>
<comment type="subcellular location">
    <subcellularLocation>
        <location evidence="1">Nucleus</location>
    </subcellularLocation>
</comment>
<comment type="similarity">
    <text evidence="14">Belongs to the BET family.</text>
</comment>
<dbReference type="PROSITE" id="PS51525">
    <property type="entry name" value="NET"/>
    <property type="match status" value="1"/>
</dbReference>
<keyword evidence="9" id="KW-0010">Activator</keyword>
<dbReference type="InterPro" id="IPR018359">
    <property type="entry name" value="Bromodomain_CS"/>
</dbReference>
<feature type="region of interest" description="Disordered" evidence="16">
    <location>
        <begin position="614"/>
        <end position="688"/>
    </location>
</feature>
<dbReference type="InterPro" id="IPR043509">
    <property type="entry name" value="Bromo_Brdt_II"/>
</dbReference>
<dbReference type="Proteomes" id="UP000694871">
    <property type="component" value="Unplaced"/>
</dbReference>
<keyword evidence="4" id="KW-0156">Chromatin regulator</keyword>
<dbReference type="PANTHER" id="PTHR22880:SF175">
    <property type="entry name" value="BROMODOMAIN TESTIS-SPECIFIC PROTEIN"/>
    <property type="match status" value="1"/>
</dbReference>
<dbReference type="Pfam" id="PF17105">
    <property type="entry name" value="BRD4_CDT"/>
    <property type="match status" value="1"/>
</dbReference>
<dbReference type="InterPro" id="IPR031354">
    <property type="entry name" value="BRD4_CDT"/>
</dbReference>
<keyword evidence="2" id="KW-0677">Repeat</keyword>
<dbReference type="Pfam" id="PF17035">
    <property type="entry name" value="BET"/>
    <property type="match status" value="1"/>
</dbReference>
<keyword evidence="10" id="KW-0804">Transcription</keyword>
<dbReference type="InterPro" id="IPR027353">
    <property type="entry name" value="NET_dom"/>
</dbReference>
<feature type="compositionally biased region" description="Polar residues" evidence="16">
    <location>
        <begin position="193"/>
        <end position="216"/>
    </location>
</feature>
<evidence type="ECO:0000256" key="14">
    <source>
        <dbReference type="ARBA" id="ARBA00044509"/>
    </source>
</evidence>
<dbReference type="InterPro" id="IPR036427">
    <property type="entry name" value="Bromodomain-like_sf"/>
</dbReference>
<evidence type="ECO:0000256" key="9">
    <source>
        <dbReference type="ARBA" id="ARBA00023159"/>
    </source>
</evidence>
<sequence length="1037" mass="116365">MTAPNEQHMATVNPPPPKYINTQGTGCLTNQLQYLKRVVMKAMWRHNFSWPFHQPVDAAGLKLPDYYDIITKPMDLTTIQKRLEHNYYTCAAECIKNFKTMFSNCYLYNKPGDDIVFMAQALEKVFLQKIAQMPPEEKVVVVNKGKGEKTDDCNISCLLIMQLKLHSLGNDHPNTGISQAKLKQPKKVKRLPATSTPKQNILESSPATASSNALPTTETVIKGVKRKADTTTAIITTSSESSPAPNEPKITKISSREECEGSPVKQDLPDSQQPPEPIKNLKLTAQLKYCNAILVEMFSKKHAAYAWPFYKPVDVTVVGLEDYHMVIKHPMDLGTIKKKMENYEYKDIQEFAADVRLMFMNCYRYNSPDCEVVAMARKLQDVFEMQFAKIPDDPTTSRPPLHFTAQVKVPVSSGSSSDDSSEDSEQERARQLAELQEQLKAVHQQLQALAKTTLPKLKKKKKGKSKERRKSKVKNKLGSQKKRKMKKRRKKMSLNIRSKKVKQQDEPVYNSEDEDNAKPMNYDEKRQLSLDINKLPGKKLGRVVYIIQSREPSLHHSNPDEIEIDFENLKASTLRELEEYVIACLRKRPKKHSAKKSKEELNFEKKQELERRLLDVDGQLSPKKPNAKSENNSIPKTVRGPSRLSESSSSTTSSTTSSDSESSSNDSSSSDSTDSESEMHLKQNGKRQKDLFCKEQIKMPVPHQRTSFSIVPQAQNILPNSTQTHSSTEARLPHQILQTSQPLQHSPLKLPEQSILSPPGMVAVVSPLNCTPVHQATQSSLLETHPSIIPTPHKLSEVSCSSSPTLLLSDSKGPGKASFQQTQAAALQNKTALETAESKSIHQEQKLKTSSPDGLCGQHTIDSTHSTVPASCSDVCEGKAKQVAKTSVSLTKEIKVKHADSWTSLGKMIPAPVSVKPPNDSFRQFQKAALEKEESEWAKERKRQLSEQAKRKLKNLSQEKERNNGETKLESTTARANYPSQGVDASSKGQLQSPQSFVIDRSLARKMEQERRRREAMAGTIDMNLQSDIMATFEETL</sequence>
<dbReference type="CDD" id="cd05497">
    <property type="entry name" value="Bromo_Brdt_I_like"/>
    <property type="match status" value="1"/>
</dbReference>
<keyword evidence="11" id="KW-0539">Nucleus</keyword>
<keyword evidence="8 15" id="KW-0103">Bromodomain</keyword>
<feature type="region of interest" description="Disordered" evidence="16">
    <location>
        <begin position="941"/>
        <end position="994"/>
    </location>
</feature>